<keyword evidence="2" id="KW-0677">Repeat</keyword>
<keyword evidence="4" id="KW-1185">Reference proteome</keyword>
<dbReference type="PROSITE" id="PS51450">
    <property type="entry name" value="LRR"/>
    <property type="match status" value="1"/>
</dbReference>
<dbReference type="SMART" id="SM00369">
    <property type="entry name" value="LRR_TYP"/>
    <property type="match status" value="4"/>
</dbReference>
<dbReference type="SUPFAM" id="SSF52058">
    <property type="entry name" value="L domain-like"/>
    <property type="match status" value="1"/>
</dbReference>
<gene>
    <name evidence="3" type="primary">Acey_s0323.g2476</name>
    <name evidence="3" type="ORF">Y032_0323g2476</name>
</gene>
<dbReference type="EMBL" id="JARK01001659">
    <property type="protein sequence ID" value="EYB84059.1"/>
    <property type="molecule type" value="Genomic_DNA"/>
</dbReference>
<dbReference type="InterPro" id="IPR001611">
    <property type="entry name" value="Leu-rich_rpt"/>
</dbReference>
<protein>
    <recommendedName>
        <fullName evidence="5">Leucine Rich repeat-containing domain protein</fullName>
    </recommendedName>
</protein>
<sequence>MILPPIPAFSFQSTPAHLQRFLEKLIAILKGDDISLKSLDKVKQSDFKAAIKSLTVTNDNLRGITYPPSLETLEVTSLDLRSIDSRWFSLPLLTSLDLSCNRLGQADNFMRIKLISKLSNLRVLSLERNEINALPVSPYTIHLNIISTCCKPFQPFFFDLLPSSLLALNLSQNLLVSLPDSIVKARNLQNLNLSYNLLTSLPRDVSQLYGFLSNKSTERAYPGSNLNIQIFENVKALRLSLFFRQNIGL</sequence>
<dbReference type="SMART" id="SM00364">
    <property type="entry name" value="LRR_BAC"/>
    <property type="match status" value="3"/>
</dbReference>
<dbReference type="OrthoDB" id="17912at2759"/>
<keyword evidence="1" id="KW-0433">Leucine-rich repeat</keyword>
<evidence type="ECO:0000313" key="3">
    <source>
        <dbReference type="EMBL" id="EYB84059.1"/>
    </source>
</evidence>
<reference evidence="4" key="1">
    <citation type="journal article" date="2015" name="Nat. Genet.">
        <title>The genome and transcriptome of the zoonotic hookworm Ancylostoma ceylanicum identify infection-specific gene families.</title>
        <authorList>
            <person name="Schwarz E.M."/>
            <person name="Hu Y."/>
            <person name="Antoshechkin I."/>
            <person name="Miller M.M."/>
            <person name="Sternberg P.W."/>
            <person name="Aroian R.V."/>
        </authorList>
    </citation>
    <scope>NUCLEOTIDE SEQUENCE</scope>
    <source>
        <strain evidence="4">HY135</strain>
    </source>
</reference>
<dbReference type="AlphaFoldDB" id="A0A016S1H0"/>
<dbReference type="PANTHER" id="PTHR48051">
    <property type="match status" value="1"/>
</dbReference>
<dbReference type="InterPro" id="IPR003591">
    <property type="entry name" value="Leu-rich_rpt_typical-subtyp"/>
</dbReference>
<dbReference type="InterPro" id="IPR050216">
    <property type="entry name" value="LRR_domain-containing"/>
</dbReference>
<evidence type="ECO:0008006" key="5">
    <source>
        <dbReference type="Google" id="ProtNLM"/>
    </source>
</evidence>
<proteinExistence type="predicted"/>
<evidence type="ECO:0000256" key="2">
    <source>
        <dbReference type="ARBA" id="ARBA00022737"/>
    </source>
</evidence>
<organism evidence="3 4">
    <name type="scientific">Ancylostoma ceylanicum</name>
    <dbReference type="NCBI Taxonomy" id="53326"/>
    <lineage>
        <taxon>Eukaryota</taxon>
        <taxon>Metazoa</taxon>
        <taxon>Ecdysozoa</taxon>
        <taxon>Nematoda</taxon>
        <taxon>Chromadorea</taxon>
        <taxon>Rhabditida</taxon>
        <taxon>Rhabditina</taxon>
        <taxon>Rhabditomorpha</taxon>
        <taxon>Strongyloidea</taxon>
        <taxon>Ancylostomatidae</taxon>
        <taxon>Ancylostomatinae</taxon>
        <taxon>Ancylostoma</taxon>
    </lineage>
</organism>
<dbReference type="Proteomes" id="UP000024635">
    <property type="component" value="Unassembled WGS sequence"/>
</dbReference>
<dbReference type="STRING" id="53326.A0A016S1H0"/>
<accession>A0A016S1H0</accession>
<dbReference type="InterPro" id="IPR032675">
    <property type="entry name" value="LRR_dom_sf"/>
</dbReference>
<dbReference type="Pfam" id="PF00560">
    <property type="entry name" value="LRR_1"/>
    <property type="match status" value="1"/>
</dbReference>
<comment type="caution">
    <text evidence="3">The sequence shown here is derived from an EMBL/GenBank/DDBJ whole genome shotgun (WGS) entry which is preliminary data.</text>
</comment>
<dbReference type="GO" id="GO:0005737">
    <property type="term" value="C:cytoplasm"/>
    <property type="evidence" value="ECO:0007669"/>
    <property type="project" value="TreeGrafter"/>
</dbReference>
<evidence type="ECO:0000256" key="1">
    <source>
        <dbReference type="ARBA" id="ARBA00022614"/>
    </source>
</evidence>
<evidence type="ECO:0000313" key="4">
    <source>
        <dbReference type="Proteomes" id="UP000024635"/>
    </source>
</evidence>
<dbReference type="PANTHER" id="PTHR48051:SF1">
    <property type="entry name" value="RAS SUPPRESSOR PROTEIN 1"/>
    <property type="match status" value="1"/>
</dbReference>
<name>A0A016S1H0_9BILA</name>
<dbReference type="Gene3D" id="3.80.10.10">
    <property type="entry name" value="Ribonuclease Inhibitor"/>
    <property type="match status" value="1"/>
</dbReference>